<dbReference type="ExpressionAtlas" id="A0A3B3IS59">
    <property type="expression patterns" value="baseline and differential"/>
</dbReference>
<reference evidence="2 3" key="1">
    <citation type="journal article" date="2001" name="Nature">
        <title>Initial sequencing and analysis of the human genome.</title>
        <authorList>
            <consortium name="International Human Genome Sequencing Consortium"/>
            <person name="Lander E.S."/>
            <person name="Linton L.M."/>
            <person name="Birren B."/>
            <person name="Nusbaum C."/>
            <person name="Zody M.C."/>
            <person name="Baldwin J."/>
            <person name="Devon K."/>
            <person name="Dewar K."/>
            <person name="Doyle M."/>
            <person name="FitzHugh W."/>
            <person name="Funke R."/>
            <person name="Gage D."/>
            <person name="Harris K."/>
            <person name="Heaford A."/>
            <person name="Howland J."/>
            <person name="Kann L."/>
            <person name="Lehoczky J."/>
            <person name="LeVine R."/>
            <person name="McEwan P."/>
            <person name="McKernan K."/>
            <person name="Meldrim J."/>
            <person name="Mesirov J.P."/>
            <person name="Miranda C."/>
            <person name="Morris W."/>
            <person name="Naylor J."/>
            <person name="Raymond C."/>
            <person name="Rosetti M."/>
            <person name="Santos R."/>
            <person name="Sheridan A."/>
            <person name="Sougnez C."/>
            <person name="Stange-Thomann N."/>
            <person name="Stojanovic N."/>
            <person name="Subramanian A."/>
            <person name="Wyman D."/>
            <person name="Rogers J."/>
            <person name="Sulston J."/>
            <person name="Ainscough R."/>
            <person name="Beck S."/>
            <person name="Bentley D."/>
            <person name="Burton J."/>
            <person name="Clee C."/>
            <person name="Carter N."/>
            <person name="Coulson A."/>
            <person name="Deadman R."/>
            <person name="Deloukas P."/>
            <person name="Dunham A."/>
            <person name="Dunham I."/>
            <person name="Durbin R."/>
            <person name="French L."/>
            <person name="Grafham D."/>
            <person name="Gregory S."/>
            <person name="Hubbard T."/>
            <person name="Humphray S."/>
            <person name="Hunt A."/>
            <person name="Jones M."/>
            <person name="Lloyd C."/>
            <person name="McMurray A."/>
            <person name="Matthews L."/>
            <person name="Mercer S."/>
            <person name="Milne S."/>
            <person name="Mullikin J.C."/>
            <person name="Mungall A."/>
            <person name="Plumb R."/>
            <person name="Ross M."/>
            <person name="Shownkeen R."/>
            <person name="Sims S."/>
            <person name="Waterston R.H."/>
            <person name="Wilson R.K."/>
            <person name="Hillier L.W."/>
            <person name="McPherson J.D."/>
            <person name="Marra M.A."/>
            <person name="Mardis E.R."/>
            <person name="Fulton L.A."/>
            <person name="Chinwalla A.T."/>
            <person name="Pepin K.H."/>
            <person name="Gish W.R."/>
            <person name="Chissoe S.L."/>
            <person name="Wendl M.C."/>
            <person name="Delehaunty K.D."/>
            <person name="Miner T.L."/>
            <person name="Delehaunty A."/>
            <person name="Kramer J.B."/>
            <person name="Cook L.L."/>
            <person name="Fulton R.S."/>
            <person name="Johnson D.L."/>
            <person name="Minx P.J."/>
            <person name="Clifton S.W."/>
            <person name="Hawkins T."/>
            <person name="Branscomb E."/>
            <person name="Predki P."/>
            <person name="Richardson P."/>
            <person name="Wenning S."/>
            <person name="Slezak T."/>
            <person name="Doggett N."/>
            <person name="Cheng J.F."/>
            <person name="Olsen A."/>
            <person name="Lucas S."/>
            <person name="Elkin C."/>
            <person name="Uberbacher E."/>
            <person name="Frazier M."/>
            <person name="Gibbs R.A."/>
            <person name="Muzny D.M."/>
            <person name="Scherer S.E."/>
            <person name="Bouck J.B."/>
            <person name="Sodergren E.J."/>
            <person name="Worley K.C."/>
            <person name="Rives C.M."/>
            <person name="Gorrell J.H."/>
            <person name="Metzker M.L."/>
            <person name="Naylor S.L."/>
            <person name="Kucherlapati R.S."/>
            <person name="Nelson D.L."/>
            <person name="Weinstock G.M."/>
            <person name="Sakaki Y."/>
            <person name="Fujiyama A."/>
            <person name="Hattori M."/>
            <person name="Yada T."/>
            <person name="Toyoda A."/>
            <person name="Itoh T."/>
            <person name="Kawagoe C."/>
            <person name="Watanabe H."/>
            <person name="Totoki Y."/>
            <person name="Taylor T."/>
            <person name="Weissenbach J."/>
            <person name="Heilig R."/>
            <person name="Saurin W."/>
            <person name="Artiguenave F."/>
            <person name="Brottier P."/>
            <person name="Bruls T."/>
            <person name="Pelletier E."/>
            <person name="Robert C."/>
            <person name="Wincker P."/>
            <person name="Smith D.R."/>
            <person name="Doucette-Stamm L."/>
            <person name="Rubenfield M."/>
            <person name="Weinstock K."/>
            <person name="Lee H.M."/>
            <person name="Dubois J."/>
            <person name="Rosenthal A."/>
            <person name="Platzer M."/>
            <person name="Nyakatura G."/>
            <person name="Taudien S."/>
            <person name="Rump A."/>
            <person name="Yang H."/>
            <person name="Yu J."/>
            <person name="Wang J."/>
            <person name="Huang G."/>
            <person name="Gu J."/>
            <person name="Hood L."/>
            <person name="Rowen L."/>
            <person name="Madan A."/>
            <person name="Qin S."/>
            <person name="Davis R.W."/>
            <person name="Federspiel N.A."/>
            <person name="Abola A.P."/>
            <person name="Proctor M.J."/>
            <person name="Myers R.M."/>
            <person name="Schmutz J."/>
            <person name="Dickson M."/>
            <person name="Grimwood J."/>
            <person name="Cox D.R."/>
            <person name="Olson M.V."/>
            <person name="Kaul R."/>
            <person name="Raymond C."/>
            <person name="Shimizu N."/>
            <person name="Kawasaki K."/>
            <person name="Minoshima S."/>
            <person name="Evans G.A."/>
            <person name="Athanasiou M."/>
            <person name="Schultz R."/>
            <person name="Roe B.A."/>
            <person name="Chen F."/>
            <person name="Pan H."/>
            <person name="Ramser J."/>
            <person name="Lehrach H."/>
            <person name="Reinhardt R."/>
            <person name="McCombie W.R."/>
            <person name="de la Bastide M."/>
            <person name="Dedhia N."/>
            <person name="Blocker H."/>
            <person name="Hornischer K."/>
            <person name="Nordsiek G."/>
            <person name="Agarwala R."/>
            <person name="Aravind L."/>
            <person name="Bailey J.A."/>
            <person name="Bateman A."/>
            <person name="Batzoglou S."/>
            <person name="Birney E."/>
            <person name="Bork P."/>
            <person name="Brown D.G."/>
            <person name="Burge C.B."/>
            <person name="Cerutti L."/>
            <person name="Chen H.C."/>
            <person name="Church D."/>
            <person name="Clamp M."/>
            <person name="Copley R.R."/>
            <person name="Doerks T."/>
            <person name="Eddy S.R."/>
            <person name="Eichler E.E."/>
            <person name="Furey T.S."/>
            <person name="Galagan J."/>
            <person name="Gilbert J.G."/>
            <person name="Harmon C."/>
            <person name="Hayashizaki Y."/>
            <person name="Haussler D."/>
            <person name="Hermjakob H."/>
            <person name="Hokamp K."/>
            <person name="Jang W."/>
            <person name="Johnson L.S."/>
            <person name="Jones T.A."/>
            <person name="Kasif S."/>
            <person name="Kaspryzk A."/>
            <person name="Kennedy S."/>
            <person name="Kent W.J."/>
            <person name="Kitts P."/>
            <person name="Koonin E.V."/>
            <person name="Korf I."/>
            <person name="Kulp D."/>
            <person name="Lancet D."/>
            <person name="Lowe T.M."/>
            <person name="McLysaght A."/>
            <person name="Mikkelsen T."/>
            <person name="Moran J.V."/>
            <person name="Mulder N."/>
            <person name="Pollara V.J."/>
            <person name="Ponting C.P."/>
            <person name="Schuler G."/>
            <person name="Schultz J."/>
            <person name="Slater G."/>
            <person name="Smit A.F."/>
            <person name="Stupka E."/>
            <person name="Szustakowski J."/>
            <person name="Thierry-Mieg D."/>
            <person name="Thierry-Mieg J."/>
            <person name="Wagner L."/>
            <person name="Wallis J."/>
            <person name="Wheeler R."/>
            <person name="Williams A."/>
            <person name="Wolf Y.I."/>
            <person name="Wolfe K.H."/>
            <person name="Yang S.P."/>
            <person name="Yeh R.F."/>
            <person name="Collins F."/>
            <person name="Guyer M.S."/>
            <person name="Peterson J."/>
            <person name="Felsenfeld A."/>
            <person name="Wetterstrand K.A."/>
            <person name="Patrinos A."/>
            <person name="Morgan M.J."/>
            <person name="de Jong P."/>
            <person name="Catanese J.J."/>
            <person name="Osoegawa K."/>
            <person name="Shizuya H."/>
            <person name="Choi S."/>
            <person name="Chen Y.J."/>
        </authorList>
    </citation>
    <scope>NUCLEOTIDE SEQUENCE [LARGE SCALE GENOMIC DNA]</scope>
</reference>
<dbReference type="Proteomes" id="UP000005640">
    <property type="component" value="Chromosome 3"/>
</dbReference>
<evidence type="ECO:0007829" key="5">
    <source>
        <dbReference type="ProteomicsDB" id="A0A3B3IS59"/>
    </source>
</evidence>
<gene>
    <name evidence="2" type="primary">ITPR1</name>
</gene>
<reference evidence="6" key="3">
    <citation type="journal article" date="2006" name="Cell">
        <title>Global, in vivo, and site-specific phosphorylation dynamics in signaling networks.</title>
        <authorList>
            <person name="Olsen J.V."/>
            <person name="Blagoev B."/>
            <person name="Gnad F."/>
            <person name="Macek B."/>
            <person name="Kumar C."/>
            <person name="Mortensen P."/>
            <person name="Mann M."/>
        </authorList>
    </citation>
    <scope>IDENTIFICATION BY MASS SPECTROMETRY [LARGE SCALE ANALYSIS]</scope>
</reference>
<feature type="compositionally biased region" description="Gly residues" evidence="1">
    <location>
        <begin position="299"/>
        <end position="314"/>
    </location>
</feature>
<accession>A0A3B3IS59</accession>
<reference evidence="10" key="8">
    <citation type="journal article" date="2014" name="J. Proteomics">
        <title>An enzyme assisted RP-RPLC approach for in-depth analysis of human liver phosphoproteome.</title>
        <authorList>
            <person name="Bian Y."/>
            <person name="Song C."/>
            <person name="Cheng K."/>
            <person name="Dong M."/>
            <person name="Wang F."/>
            <person name="Huang J."/>
            <person name="Sun D."/>
            <person name="Wang L."/>
            <person name="Ye M."/>
            <person name="Zou H."/>
        </authorList>
    </citation>
    <scope>IDENTIFICATION BY MASS SPECTROMETRY [LARGE SCALE ANALYSIS]</scope>
</reference>
<evidence type="ECO:0007829" key="4">
    <source>
        <dbReference type="PeptideAtlas" id="A0A3B3IS59"/>
    </source>
</evidence>
<evidence type="ECO:0007829" key="10">
    <source>
        <dbReference type="PubMed" id="24275569"/>
    </source>
</evidence>
<protein>
    <submittedName>
        <fullName evidence="2">Inositol 1,4,5-trisphosphate receptor type 1</fullName>
    </submittedName>
</protein>
<dbReference type="HGNC" id="HGNC:6180">
    <property type="gene designation" value="ITPR1"/>
</dbReference>
<evidence type="ECO:0007829" key="8">
    <source>
        <dbReference type="PubMed" id="20068231"/>
    </source>
</evidence>
<reference evidence="2 3" key="2">
    <citation type="journal article" date="2004" name="Nature">
        <title>Finishing the euchromatic sequence of the human genome.</title>
        <authorList>
            <consortium name="International Human Genome Sequencing Consortium"/>
        </authorList>
    </citation>
    <scope>NUCLEOTIDE SEQUENCE [LARGE SCALE GENOMIC DNA]</scope>
</reference>
<evidence type="ECO:0007829" key="6">
    <source>
        <dbReference type="PubMed" id="17081983"/>
    </source>
</evidence>
<dbReference type="Bgee" id="ENSG00000150995">
    <property type="expression patterns" value="Expressed in cauda epididymis and 190 other cell types or tissues"/>
</dbReference>
<dbReference type="OrthoDB" id="76898at2759"/>
<evidence type="ECO:0000313" key="2">
    <source>
        <dbReference type="Ensembl" id="ENSP00000497099.1"/>
    </source>
</evidence>
<keyword evidence="3" id="KW-1185">Reference proteome</keyword>
<dbReference type="ChiTaRS" id="ITPR1">
    <property type="organism name" value="human"/>
</dbReference>
<dbReference type="PANTHER" id="PTHR45816:SF2">
    <property type="entry name" value="INOSITOL 1,4,5-TRISPHOSPHATE RECEPTOR"/>
    <property type="match status" value="1"/>
</dbReference>
<evidence type="ECO:0000256" key="1">
    <source>
        <dbReference type="SAM" id="MobiDB-lite"/>
    </source>
</evidence>
<reference evidence="9" key="7">
    <citation type="journal article" date="2013" name="J. Proteome Res.">
        <title>Toward a comprehensive characterization of a human cancer cell phosphoproteome.</title>
        <authorList>
            <person name="Zhou H."/>
            <person name="Di Palma S."/>
            <person name="Preisinger C."/>
            <person name="Peng M."/>
            <person name="Polat A.N."/>
            <person name="Heck A.J."/>
            <person name="Mohammed S."/>
        </authorList>
    </citation>
    <scope>IDENTIFICATION BY MASS SPECTROMETRY [LARGE SCALE ANALYSIS]</scope>
</reference>
<dbReference type="EMBL" id="AC024168">
    <property type="status" value="NOT_ANNOTATED_CDS"/>
    <property type="molecule type" value="Genomic_DNA"/>
</dbReference>
<reference evidence="7" key="5">
    <citation type="journal article" date="2008" name="Proc. Natl. Acad. Sci. U.S.A.">
        <title>A quantitative atlas of mitotic phosphorylation.</title>
        <authorList>
            <person name="Dephoure N."/>
            <person name="Zhou C."/>
            <person name="Villen J."/>
            <person name="Beausoleil S.A."/>
            <person name="Bakalarski C.E."/>
            <person name="Elledge S.J."/>
            <person name="Gygi S.P."/>
        </authorList>
    </citation>
    <scope>IDENTIFICATION BY MASS SPECTROMETRY [LARGE SCALE ANALYSIS]</scope>
</reference>
<organism evidence="2 3">
    <name type="scientific">Homo sapiens</name>
    <name type="common">Human</name>
    <dbReference type="NCBI Taxonomy" id="9606"/>
    <lineage>
        <taxon>Eukaryota</taxon>
        <taxon>Metazoa</taxon>
        <taxon>Chordata</taxon>
        <taxon>Craniata</taxon>
        <taxon>Vertebrata</taxon>
        <taxon>Euteleostomi</taxon>
        <taxon>Mammalia</taxon>
        <taxon>Eutheria</taxon>
        <taxon>Euarchontoglires</taxon>
        <taxon>Primates</taxon>
        <taxon>Haplorrhini</taxon>
        <taxon>Catarrhini</taxon>
        <taxon>Hominidae</taxon>
        <taxon>Homo</taxon>
    </lineage>
</organism>
<keyword evidence="4 5" id="KW-1267">Proteomics identification</keyword>
<dbReference type="EMBL" id="AC069248">
    <property type="status" value="NOT_ANNOTATED_CDS"/>
    <property type="molecule type" value="Genomic_DNA"/>
</dbReference>
<evidence type="ECO:0007829" key="9">
    <source>
        <dbReference type="PubMed" id="23186163"/>
    </source>
</evidence>
<dbReference type="MassIVE" id="A0A3B3IS59"/>
<feature type="non-terminal residue" evidence="2">
    <location>
        <position position="1"/>
    </location>
</feature>
<feature type="region of interest" description="Disordered" evidence="1">
    <location>
        <begin position="233"/>
        <end position="265"/>
    </location>
</feature>
<evidence type="ECO:0000313" key="3">
    <source>
        <dbReference type="Proteomes" id="UP000005640"/>
    </source>
</evidence>
<evidence type="ECO:0007829" key="7">
    <source>
        <dbReference type="PubMed" id="18669648"/>
    </source>
</evidence>
<reference evidence="2" key="10">
    <citation type="submission" date="2025-09" db="UniProtKB">
        <authorList>
            <consortium name="Ensembl"/>
        </authorList>
    </citation>
    <scope>IDENTIFICATION</scope>
</reference>
<feature type="region of interest" description="Disordered" evidence="1">
    <location>
        <begin position="285"/>
        <end position="321"/>
    </location>
</feature>
<dbReference type="PANTHER" id="PTHR45816">
    <property type="entry name" value="MIR DOMAIN-CONTAINING PROTEIN"/>
    <property type="match status" value="1"/>
</dbReference>
<dbReference type="EMBL" id="KF495812">
    <property type="status" value="NOT_ANNOTATED_CDS"/>
    <property type="molecule type" value="Genomic_DNA"/>
</dbReference>
<reference evidence="2 3" key="4">
    <citation type="journal article" date="2006" name="Nature">
        <title>The DNA sequence, annotation and analysis of human chromosome 3.</title>
        <authorList>
            <person name="Muzny D.M."/>
            <person name="Scherer S.E."/>
            <person name="Kaul R."/>
            <person name="Wang J."/>
            <person name="Yu J."/>
            <person name="Sudbrak R."/>
            <person name="Buhay C.J."/>
            <person name="Chen R."/>
            <person name="Cree A."/>
            <person name="Ding Y."/>
            <person name="Dugan-Rocha S."/>
            <person name="Gill R."/>
            <person name="Gunaratne P."/>
            <person name="Harris R.A."/>
            <person name="Hawes A.C."/>
            <person name="Hernandez J."/>
            <person name="Hodgson A.V."/>
            <person name="Hume J."/>
            <person name="Jackson A."/>
            <person name="Khan Z.M."/>
            <person name="Kovar-Smith C."/>
            <person name="Lewis L.R."/>
            <person name="Lozado R.J."/>
            <person name="Metzker M.L."/>
            <person name="Milosavljevic A."/>
            <person name="Miner G.R."/>
            <person name="Morgan M.B."/>
            <person name="Nazareth L.V."/>
            <person name="Scott G."/>
            <person name="Sodergren E."/>
            <person name="Song X.Z."/>
            <person name="Steffen D."/>
            <person name="Wei S."/>
            <person name="Wheeler D.A."/>
            <person name="Wright M.W."/>
            <person name="Worley K.C."/>
            <person name="Yuan Y."/>
            <person name="Zhang Z."/>
            <person name="Adams C.Q."/>
            <person name="Ansari-Lari M.A."/>
            <person name="Ayele M."/>
            <person name="Brown M.J."/>
            <person name="Chen G."/>
            <person name="Chen Z."/>
            <person name="Clendenning J."/>
            <person name="Clerc-Blankenburg K.P."/>
            <person name="Chen R."/>
            <person name="Chen Z."/>
            <person name="Davis C."/>
            <person name="Delgado O."/>
            <person name="Dinh H.H."/>
            <person name="Dong W."/>
            <person name="Draper H."/>
            <person name="Ernst S."/>
            <person name="Fu G."/>
            <person name="Gonzalez-Garay M.L."/>
            <person name="Garcia D.K."/>
            <person name="Gillett W."/>
            <person name="Gu J."/>
            <person name="Hao B."/>
            <person name="Haugen E."/>
            <person name="Havlak P."/>
            <person name="He X."/>
            <person name="Hennig S."/>
            <person name="Hu S."/>
            <person name="Huang W."/>
            <person name="Jackson L.R."/>
            <person name="Jacob L.S."/>
            <person name="Kelly S.H."/>
            <person name="Kube M."/>
            <person name="Levy R."/>
            <person name="Li Z."/>
            <person name="Liu B."/>
            <person name="Liu J."/>
            <person name="Liu W."/>
            <person name="Lu J."/>
            <person name="Maheshwari M."/>
            <person name="Nguyen B.V."/>
            <person name="Okwuonu G.O."/>
            <person name="Palmeiri A."/>
            <person name="Pasternak S."/>
            <person name="Perez L.M."/>
            <person name="Phelps K.A."/>
            <person name="Plopper F.J."/>
            <person name="Qiang B."/>
            <person name="Raymond C."/>
            <person name="Rodriguez R."/>
            <person name="Saenphimmachak C."/>
            <person name="Santibanez J."/>
            <person name="Shen H."/>
            <person name="Shen Y."/>
            <person name="Subramanian S."/>
            <person name="Tabor P.E."/>
            <person name="Verduzco D."/>
            <person name="Waldron L."/>
            <person name="Wang J."/>
            <person name="Wang J."/>
            <person name="Wang Q."/>
            <person name="Williams G.A."/>
            <person name="Wong G.K."/>
            <person name="Yao Z."/>
            <person name="Zhang J."/>
            <person name="Zhang X."/>
            <person name="Zhao G."/>
            <person name="Zhou J."/>
            <person name="Zhou Y."/>
            <person name="Nelson D."/>
            <person name="Lehrach H."/>
            <person name="Reinhardt R."/>
            <person name="Naylor S.L."/>
            <person name="Yang H."/>
            <person name="Olson M."/>
            <person name="Weinstock G."/>
            <person name="Gibbs R.A."/>
        </authorList>
    </citation>
    <scope>NUCLEOTIDE SEQUENCE [LARGE SCALE GENOMIC DNA]</scope>
</reference>
<dbReference type="EMBL" id="KF457539">
    <property type="status" value="NOT_ANNOTATED_CDS"/>
    <property type="molecule type" value="Genomic_DNA"/>
</dbReference>
<reference evidence="8" key="6">
    <citation type="journal article" date="2010" name="Sci. Signal.">
        <title>Quantitative phosphoproteomics reveals widespread full phosphorylation site occupancy during mitosis.</title>
        <authorList>
            <person name="Olsen J.V."/>
            <person name="Vermeulen M."/>
            <person name="Santamaria A."/>
            <person name="Kumar C."/>
            <person name="Miller M.L."/>
            <person name="Jensen L.J."/>
            <person name="Gnad F."/>
            <person name="Cox J."/>
            <person name="Jensen T.S."/>
            <person name="Nigg E.A."/>
            <person name="Brunak S."/>
            <person name="Mann M."/>
        </authorList>
    </citation>
    <scope>IDENTIFICATION BY MASS SPECTROMETRY [LARGE SCALE ANALYSIS]</scope>
</reference>
<dbReference type="GO" id="GO:0006816">
    <property type="term" value="P:calcium ion transport"/>
    <property type="evidence" value="ECO:0007669"/>
    <property type="project" value="InterPro"/>
</dbReference>
<dbReference type="EMBL" id="KF457546">
    <property type="status" value="NOT_ANNOTATED_CDS"/>
    <property type="molecule type" value="Genomic_DNA"/>
</dbReference>
<dbReference type="Ensembl" id="ENST00000649414.1">
    <property type="protein sequence ID" value="ENSP00000497099.1"/>
    <property type="gene ID" value="ENSG00000150995.21"/>
</dbReference>
<dbReference type="EMBL" id="AC090944">
    <property type="status" value="NOT_ANNOTATED_CDS"/>
    <property type="molecule type" value="Genomic_DNA"/>
</dbReference>
<dbReference type="GeneTree" id="ENSGT00940000155071"/>
<reference evidence="2" key="9">
    <citation type="submission" date="2025-08" db="UniProtKB">
        <authorList>
            <consortium name="Ensembl"/>
        </authorList>
    </citation>
    <scope>IDENTIFICATION</scope>
</reference>
<sequence length="408" mass="45439">DRKHADSILEKYVTEIVMSIVTTFFSSPFSDQSTTLQTRQPVFVQLLQGVFRVYHCNWLMPSQKASVESCIRVLSDVAKSRAIAIPVDLDSQVNNLFLKSHSIVQKTAMNWRLSARNAARRDSVLAASRDYRNIIERLQDIVSALEDRLRPLVQAELSVLVDVLHRPELLFPENTDARRKCESGGFICKLIKHTKQLLEENEEKLCIKVLQTLREMMTKDRGYGEKLISIDELDNAELPPAPDSENATEELEPSPPLRQLEDHKRGEALRQVLVNRYYGNVRPSGRRESLTSFGNGPLSAGGPGKPGGGGGGSGSSSMSRGEMSLAEVQCHLDKEGASNLVIDLIMNASSDRVFHESILLAIALLEGGNTTIQLYQFEKSQNLSPQEIEPLTRIRGCAHTMLCLKDDI</sequence>
<dbReference type="InterPro" id="IPR015925">
    <property type="entry name" value="Ryanodine_IP3_receptor"/>
</dbReference>
<proteinExistence type="evidence at protein level"/>
<name>A0A3B3IS59_HUMAN</name>
<dbReference type="EMBL" id="KF457537">
    <property type="status" value="NOT_ANNOTATED_CDS"/>
    <property type="molecule type" value="Genomic_DNA"/>
</dbReference>
<dbReference type="AlphaFoldDB" id="A0A3B3IS59"/>
<dbReference type="SMR" id="A0A3B3IS59"/>
<dbReference type="Antibodypedia" id="5503">
    <property type="antibodies" value="424 antibodies from 42 providers"/>
</dbReference>
<dbReference type="OpenTargets" id="ENSG00000150995"/>
<dbReference type="VEuPathDB" id="HostDB:ENSG00000150995"/>